<dbReference type="Gene3D" id="1.10.420.10">
    <property type="entry name" value="Peroxidase, domain 2"/>
    <property type="match status" value="1"/>
</dbReference>
<dbReference type="GO" id="GO:0005576">
    <property type="term" value="C:extracellular region"/>
    <property type="evidence" value="ECO:0007669"/>
    <property type="project" value="UniProtKB-SubCell"/>
</dbReference>
<feature type="disulfide bond" evidence="19">
    <location>
        <begin position="159"/>
        <end position="365"/>
    </location>
</feature>
<dbReference type="GeneID" id="116209011"/>
<dbReference type="PANTHER" id="PTHR31517">
    <property type="match status" value="1"/>
</dbReference>
<evidence type="ECO:0000259" key="21">
    <source>
        <dbReference type="PROSITE" id="PS50873"/>
    </source>
</evidence>
<feature type="domain" description="Plant heme peroxidase family profile" evidence="21">
    <location>
        <begin position="64"/>
        <end position="369"/>
    </location>
</feature>
<evidence type="ECO:0000256" key="19">
    <source>
        <dbReference type="PIRSR" id="PIRSR600823-5"/>
    </source>
</evidence>
<evidence type="ECO:0000256" key="12">
    <source>
        <dbReference type="ARBA" id="ARBA00023004"/>
    </source>
</evidence>
<evidence type="ECO:0000256" key="7">
    <source>
        <dbReference type="ARBA" id="ARBA00022617"/>
    </source>
</evidence>
<keyword evidence="7 20" id="KW-0349">Heme</keyword>
<feature type="binding site" evidence="16">
    <location>
        <position position="199"/>
    </location>
    <ligand>
        <name>substrate</name>
    </ligand>
</feature>
<dbReference type="InterPro" id="IPR019793">
    <property type="entry name" value="Peroxidases_heam-ligand_BS"/>
</dbReference>
<dbReference type="PRINTS" id="PR00458">
    <property type="entry name" value="PEROXIDASE"/>
</dbReference>
<dbReference type="Gene3D" id="1.10.520.10">
    <property type="match status" value="1"/>
</dbReference>
<keyword evidence="8 17" id="KW-0479">Metal-binding</keyword>
<evidence type="ECO:0000256" key="3">
    <source>
        <dbReference type="ARBA" id="ARBA00006873"/>
    </source>
</evidence>
<dbReference type="GO" id="GO:0140825">
    <property type="term" value="F:lactoperoxidase activity"/>
    <property type="evidence" value="ECO:0007669"/>
    <property type="project" value="UniProtKB-EC"/>
</dbReference>
<dbReference type="FunFam" id="1.10.420.10:FF:000007">
    <property type="entry name" value="Peroxidase"/>
    <property type="match status" value="1"/>
</dbReference>
<dbReference type="GO" id="GO:0020037">
    <property type="term" value="F:heme binding"/>
    <property type="evidence" value="ECO:0007669"/>
    <property type="project" value="UniProtKB-UniRule"/>
</dbReference>
<feature type="binding site" evidence="17">
    <location>
        <position position="109"/>
    </location>
    <ligand>
        <name>Ca(2+)</name>
        <dbReference type="ChEBI" id="CHEBI:29108"/>
        <label>1</label>
    </ligand>
</feature>
<comment type="catalytic activity">
    <reaction evidence="1 20">
        <text>2 a phenolic donor + H2O2 = 2 a phenolic radical donor + 2 H2O</text>
        <dbReference type="Rhea" id="RHEA:56136"/>
        <dbReference type="ChEBI" id="CHEBI:15377"/>
        <dbReference type="ChEBI" id="CHEBI:16240"/>
        <dbReference type="ChEBI" id="CHEBI:139520"/>
        <dbReference type="ChEBI" id="CHEBI:139521"/>
        <dbReference type="EC" id="1.11.1.7"/>
    </reaction>
</comment>
<comment type="cofactor">
    <cofactor evidence="17 20">
        <name>Ca(2+)</name>
        <dbReference type="ChEBI" id="CHEBI:29108"/>
    </cofactor>
    <text evidence="17 20">Binds 2 calcium ions per subunit.</text>
</comment>
<feature type="binding site" evidence="17">
    <location>
        <position position="292"/>
    </location>
    <ligand>
        <name>Ca(2+)</name>
        <dbReference type="ChEBI" id="CHEBI:29108"/>
        <label>2</label>
    </ligand>
</feature>
<keyword evidence="9" id="KW-0732">Signal</keyword>
<reference evidence="22" key="1">
    <citation type="journal article" date="2020" name="Plant Biotechnol. J.">
        <title>The pomegranate (Punica granatum L.) draft genome dissects genetic divergence between soft- and hard-seeded cultivars.</title>
        <authorList>
            <person name="Luo X."/>
            <person name="Li H."/>
            <person name="Wu Z."/>
            <person name="Yao W."/>
            <person name="Zhao P."/>
            <person name="Cao D."/>
            <person name="Yu H."/>
            <person name="Li K."/>
            <person name="Poudel K."/>
            <person name="Zhao D."/>
            <person name="Zhang F."/>
            <person name="Xia X."/>
            <person name="Chen L."/>
            <person name="Wang Q."/>
            <person name="Jing D."/>
            <person name="Cao S."/>
        </authorList>
    </citation>
    <scope>NUCLEOTIDE SEQUENCE [LARGE SCALE GENOMIC DNA]</scope>
    <source>
        <strain evidence="22">cv. Tunisia</strain>
    </source>
</reference>
<keyword evidence="12 17" id="KW-0408">Iron</keyword>
<dbReference type="AlphaFoldDB" id="A0A6P8DVJ9"/>
<comment type="subcellular location">
    <subcellularLocation>
        <location evidence="20">Secreted</location>
    </subcellularLocation>
</comment>
<feature type="disulfide bond" evidence="19">
    <location>
        <begin position="74"/>
        <end position="153"/>
    </location>
</feature>
<protein>
    <recommendedName>
        <fullName evidence="4 20">Peroxidase</fullName>
        <ecNumber evidence="4 20">1.11.1.7</ecNumber>
    </recommendedName>
</protein>
<keyword evidence="5 20" id="KW-0964">Secreted</keyword>
<evidence type="ECO:0000256" key="14">
    <source>
        <dbReference type="ARBA" id="ARBA00023324"/>
    </source>
</evidence>
<dbReference type="FunFam" id="1.10.520.10:FF:000001">
    <property type="entry name" value="Peroxidase"/>
    <property type="match status" value="1"/>
</dbReference>
<gene>
    <name evidence="23" type="primary">LOC116209011</name>
</gene>
<keyword evidence="13 19" id="KW-1015">Disulfide bond</keyword>
<keyword evidence="10 17" id="KW-0106">Calcium</keyword>
<comment type="cofactor">
    <cofactor evidence="17 20">
        <name>heme b</name>
        <dbReference type="ChEBI" id="CHEBI:60344"/>
    </cofactor>
    <text evidence="17 20">Binds 1 heme b (iron(II)-protoporphyrin IX) group per subunit.</text>
</comment>
<dbReference type="InterPro" id="IPR002016">
    <property type="entry name" value="Haem_peroxidase"/>
</dbReference>
<dbReference type="InterPro" id="IPR033905">
    <property type="entry name" value="Secretory_peroxidase"/>
</dbReference>
<dbReference type="GO" id="GO:0006979">
    <property type="term" value="P:response to oxidative stress"/>
    <property type="evidence" value="ECO:0007669"/>
    <property type="project" value="UniProtKB-UniRule"/>
</dbReference>
<evidence type="ECO:0000256" key="18">
    <source>
        <dbReference type="PIRSR" id="PIRSR600823-4"/>
    </source>
</evidence>
<dbReference type="InterPro" id="IPR000823">
    <property type="entry name" value="Peroxidase_pln"/>
</dbReference>
<dbReference type="EC" id="1.11.1.7" evidence="4 20"/>
<feature type="active site" description="Proton acceptor" evidence="15">
    <location>
        <position position="105"/>
    </location>
</feature>
<accession>A0A6P8DVJ9</accession>
<name>A0A6P8DVJ9_PUNGR</name>
<sequence>MYVYIYDEMGISLVTTNSIKINSEIEGIHLLGHFSQMEAQFLIQSLLALLGVAFLLNATTLASQLEVHFYRNSCQQAEFLVKKIMKERVSQDPSLPAGLLRLHFHDCFVRGCDASVLLDSKGENVAEKEAPPNLTLRGFEVIDEIKAELEKSCKGVVSCADILALATRDGVALSGGSAYALPTGRRDGLVSKISDVHLPAPSFSVSDAINAFQSINMTLQELTTLLGAHALGFCHCGFFVERLYNFKGTGQPDPNIDPSFLQTLRKKCPPPGPVAFNFSTDPTVFMTPSSGTPFRLDSSFFKGVIEEQAILQLDQELGFTDLTRKIAADYVNRPHVFRRKFAKAMIKLGSVGVLRGREGEIRENCRRVNTGNALN</sequence>
<dbReference type="Proteomes" id="UP000515151">
    <property type="component" value="Chromosome 5"/>
</dbReference>
<evidence type="ECO:0000256" key="13">
    <source>
        <dbReference type="ARBA" id="ARBA00023157"/>
    </source>
</evidence>
<keyword evidence="6 20" id="KW-0575">Peroxidase</keyword>
<evidence type="ECO:0000256" key="20">
    <source>
        <dbReference type="RuleBase" id="RU362060"/>
    </source>
</evidence>
<keyword evidence="22" id="KW-1185">Reference proteome</keyword>
<dbReference type="PRINTS" id="PR00461">
    <property type="entry name" value="PLPEROXIDASE"/>
</dbReference>
<dbReference type="PROSITE" id="PS50873">
    <property type="entry name" value="PEROXIDASE_4"/>
    <property type="match status" value="1"/>
</dbReference>
<evidence type="ECO:0000256" key="4">
    <source>
        <dbReference type="ARBA" id="ARBA00012313"/>
    </source>
</evidence>
<evidence type="ECO:0000256" key="11">
    <source>
        <dbReference type="ARBA" id="ARBA00023002"/>
    </source>
</evidence>
<organism evidence="22 23">
    <name type="scientific">Punica granatum</name>
    <name type="common">Pomegranate</name>
    <dbReference type="NCBI Taxonomy" id="22663"/>
    <lineage>
        <taxon>Eukaryota</taxon>
        <taxon>Viridiplantae</taxon>
        <taxon>Streptophyta</taxon>
        <taxon>Embryophyta</taxon>
        <taxon>Tracheophyta</taxon>
        <taxon>Spermatophyta</taxon>
        <taxon>Magnoliopsida</taxon>
        <taxon>eudicotyledons</taxon>
        <taxon>Gunneridae</taxon>
        <taxon>Pentapetalae</taxon>
        <taxon>rosids</taxon>
        <taxon>malvids</taxon>
        <taxon>Myrtales</taxon>
        <taxon>Lythraceae</taxon>
        <taxon>Punica</taxon>
    </lineage>
</organism>
<evidence type="ECO:0000313" key="22">
    <source>
        <dbReference type="Proteomes" id="UP000515151"/>
    </source>
</evidence>
<evidence type="ECO:0000256" key="10">
    <source>
        <dbReference type="ARBA" id="ARBA00022837"/>
    </source>
</evidence>
<evidence type="ECO:0000256" key="15">
    <source>
        <dbReference type="PIRSR" id="PIRSR600823-1"/>
    </source>
</evidence>
<feature type="binding site" evidence="17">
    <location>
        <position position="111"/>
    </location>
    <ligand>
        <name>Ca(2+)</name>
        <dbReference type="ChEBI" id="CHEBI:29108"/>
        <label>1</label>
    </ligand>
</feature>
<feature type="binding site" evidence="17">
    <location>
        <position position="113"/>
    </location>
    <ligand>
        <name>Ca(2+)</name>
        <dbReference type="ChEBI" id="CHEBI:29108"/>
        <label>1</label>
    </ligand>
</feature>
<keyword evidence="14 20" id="KW-0376">Hydrogen peroxide</keyword>
<comment type="similarity">
    <text evidence="3">Belongs to the peroxidase family. Ascorbate peroxidase subfamily.</text>
</comment>
<evidence type="ECO:0000256" key="16">
    <source>
        <dbReference type="PIRSR" id="PIRSR600823-2"/>
    </source>
</evidence>
<feature type="binding site" evidence="17">
    <location>
        <position position="115"/>
    </location>
    <ligand>
        <name>Ca(2+)</name>
        <dbReference type="ChEBI" id="CHEBI:29108"/>
        <label>1</label>
    </ligand>
</feature>
<comment type="similarity">
    <text evidence="20">Belongs to the peroxidase family. Classical plant (class III) peroxidase subfamily.</text>
</comment>
<feature type="binding site" description="axial binding residue" evidence="17">
    <location>
        <position position="229"/>
    </location>
    <ligand>
        <name>heme b</name>
        <dbReference type="ChEBI" id="CHEBI:60344"/>
    </ligand>
    <ligandPart>
        <name>Fe</name>
        <dbReference type="ChEBI" id="CHEBI:18248"/>
    </ligandPart>
</feature>
<reference evidence="23" key="2">
    <citation type="submission" date="2025-08" db="UniProtKB">
        <authorList>
            <consortium name="RefSeq"/>
        </authorList>
    </citation>
    <scope>IDENTIFICATION</scope>
    <source>
        <tissue evidence="23">Leaf</tissue>
    </source>
</reference>
<evidence type="ECO:0000256" key="17">
    <source>
        <dbReference type="PIRSR" id="PIRSR600823-3"/>
    </source>
</evidence>
<proteinExistence type="inferred from homology"/>
<evidence type="ECO:0000256" key="9">
    <source>
        <dbReference type="ARBA" id="ARBA00022729"/>
    </source>
</evidence>
<evidence type="ECO:0000313" key="23">
    <source>
        <dbReference type="RefSeq" id="XP_031398444.1"/>
    </source>
</evidence>
<comment type="function">
    <text evidence="2">Removal of H(2)O(2), oxidation of toxic reductants, biosynthesis and degradation of lignin, suberization, auxin catabolism, response to environmental stresses such as wounding, pathogen attack and oxidative stress. These functions might be dependent on each isozyme/isoform in each plant tissue.</text>
</comment>
<feature type="disulfide bond" evidence="19">
    <location>
        <begin position="107"/>
        <end position="112"/>
    </location>
</feature>
<feature type="binding site" evidence="17">
    <location>
        <position position="106"/>
    </location>
    <ligand>
        <name>Ca(2+)</name>
        <dbReference type="ChEBI" id="CHEBI:29108"/>
        <label>1</label>
    </ligand>
</feature>
<evidence type="ECO:0000256" key="1">
    <source>
        <dbReference type="ARBA" id="ARBA00000189"/>
    </source>
</evidence>
<evidence type="ECO:0000256" key="6">
    <source>
        <dbReference type="ARBA" id="ARBA00022559"/>
    </source>
</evidence>
<dbReference type="GO" id="GO:0046872">
    <property type="term" value="F:metal ion binding"/>
    <property type="evidence" value="ECO:0007669"/>
    <property type="project" value="UniProtKB-UniRule"/>
</dbReference>
<feature type="binding site" evidence="17">
    <location>
        <position position="281"/>
    </location>
    <ligand>
        <name>Ca(2+)</name>
        <dbReference type="ChEBI" id="CHEBI:29108"/>
        <label>2</label>
    </ligand>
</feature>
<dbReference type="OrthoDB" id="2113341at2759"/>
<feature type="binding site" evidence="17">
    <location>
        <position position="297"/>
    </location>
    <ligand>
        <name>Ca(2+)</name>
        <dbReference type="ChEBI" id="CHEBI:29108"/>
        <label>2</label>
    </ligand>
</feature>
<evidence type="ECO:0000256" key="5">
    <source>
        <dbReference type="ARBA" id="ARBA00022525"/>
    </source>
</evidence>
<evidence type="ECO:0000256" key="8">
    <source>
        <dbReference type="ARBA" id="ARBA00022723"/>
    </source>
</evidence>
<evidence type="ECO:0000256" key="2">
    <source>
        <dbReference type="ARBA" id="ARBA00002322"/>
    </source>
</evidence>
<feature type="site" description="Transition state stabilizer" evidence="18">
    <location>
        <position position="101"/>
    </location>
</feature>
<dbReference type="RefSeq" id="XP_031398444.1">
    <property type="nucleotide sequence ID" value="XM_031542584.1"/>
</dbReference>
<dbReference type="PANTHER" id="PTHR31517:SF59">
    <property type="entry name" value="PEROXIDASE"/>
    <property type="match status" value="1"/>
</dbReference>
<dbReference type="PROSITE" id="PS00435">
    <property type="entry name" value="PEROXIDASE_1"/>
    <property type="match status" value="1"/>
</dbReference>
<keyword evidence="11 20" id="KW-0560">Oxidoreductase</keyword>
<feature type="binding site" evidence="17">
    <location>
        <position position="127"/>
    </location>
    <ligand>
        <name>Ca(2+)</name>
        <dbReference type="ChEBI" id="CHEBI:29108"/>
        <label>1</label>
    </ligand>
</feature>
<dbReference type="InterPro" id="IPR010255">
    <property type="entry name" value="Haem_peroxidase_sf"/>
</dbReference>
<dbReference type="Pfam" id="PF00141">
    <property type="entry name" value="peroxidase"/>
    <property type="match status" value="1"/>
</dbReference>
<dbReference type="SUPFAM" id="SSF48113">
    <property type="entry name" value="Heme-dependent peroxidases"/>
    <property type="match status" value="1"/>
</dbReference>
<feature type="disulfide bond" evidence="19">
    <location>
        <begin position="236"/>
        <end position="268"/>
    </location>
</feature>
<dbReference type="GO" id="GO:0042744">
    <property type="term" value="P:hydrogen peroxide catabolic process"/>
    <property type="evidence" value="ECO:0007669"/>
    <property type="project" value="UniProtKB-KW"/>
</dbReference>
<dbReference type="CDD" id="cd00693">
    <property type="entry name" value="secretory_peroxidase"/>
    <property type="match status" value="1"/>
</dbReference>